<comment type="caution">
    <text evidence="3">The sequence shown here is derived from an EMBL/GenBank/DDBJ whole genome shotgun (WGS) entry which is preliminary data.</text>
</comment>
<evidence type="ECO:0000313" key="3">
    <source>
        <dbReference type="EMBL" id="KAK0634985.1"/>
    </source>
</evidence>
<proteinExistence type="predicted"/>
<evidence type="ECO:0000256" key="1">
    <source>
        <dbReference type="SAM" id="MobiDB-lite"/>
    </source>
</evidence>
<evidence type="ECO:0000259" key="2">
    <source>
        <dbReference type="Pfam" id="PF24355"/>
    </source>
</evidence>
<accession>A0AA40CE69</accession>
<dbReference type="AlphaFoldDB" id="A0AA40CE69"/>
<name>A0AA40CE69_9PEZI</name>
<dbReference type="InterPro" id="IPR055936">
    <property type="entry name" value="DUF7514"/>
</dbReference>
<keyword evidence="4" id="KW-1185">Reference proteome</keyword>
<dbReference type="EMBL" id="JAULSR010000001">
    <property type="protein sequence ID" value="KAK0634985.1"/>
    <property type="molecule type" value="Genomic_DNA"/>
</dbReference>
<evidence type="ECO:0000313" key="4">
    <source>
        <dbReference type="Proteomes" id="UP001174934"/>
    </source>
</evidence>
<feature type="compositionally biased region" description="Basic residues" evidence="1">
    <location>
        <begin position="80"/>
        <end position="95"/>
    </location>
</feature>
<sequence length="452" mass="49276">MDYLGDGWSSTEAGPSKTFSGKIHEILHSHGSDNSDDHGKNNNNTDSSDLDNRRKKRSGKKPEQPPRFIPQTSDREGQKHGARAHSKIRRPKRDRVRWSDDVLVRPRSSSPEEVFVRSGSPSPEPYRPIDKKWGVLFDEDGEPTRRVGQVLEGVAKCIIAADESTSDSRPMTITPGMMRGFYFRYNVVDEEFDFASLFSTRGPDNSNDTTNYRLSEVYHTLGCEYYLIPATAGARPSVPALTARGWAQWAIIAIRASPDKEAARLAKVVAALPVEAESLLDGTGRLERMPKGISRHLLPATGDWGARGLLHMVMTKLFQDQAAAAAAAAAEASFANNSPSAPHVYPVRSAQTNVAAGGGGVQGGYGYQGQGQGQQQVYGRHPLQMGQGARPPSPQPYPQYSYSASSVGYTPAPNPRSNASGLPARGAAGMGQAGWQEQQQPWQGYGWYPYPY</sequence>
<organism evidence="3 4">
    <name type="scientific">Bombardia bombarda</name>
    <dbReference type="NCBI Taxonomy" id="252184"/>
    <lineage>
        <taxon>Eukaryota</taxon>
        <taxon>Fungi</taxon>
        <taxon>Dikarya</taxon>
        <taxon>Ascomycota</taxon>
        <taxon>Pezizomycotina</taxon>
        <taxon>Sordariomycetes</taxon>
        <taxon>Sordariomycetidae</taxon>
        <taxon>Sordariales</taxon>
        <taxon>Lasiosphaeriaceae</taxon>
        <taxon>Bombardia</taxon>
    </lineage>
</organism>
<feature type="compositionally biased region" description="Polar residues" evidence="1">
    <location>
        <begin position="8"/>
        <end position="19"/>
    </location>
</feature>
<reference evidence="3" key="1">
    <citation type="submission" date="2023-06" db="EMBL/GenBank/DDBJ databases">
        <title>Genome-scale phylogeny and comparative genomics of the fungal order Sordariales.</title>
        <authorList>
            <consortium name="Lawrence Berkeley National Laboratory"/>
            <person name="Hensen N."/>
            <person name="Bonometti L."/>
            <person name="Westerberg I."/>
            <person name="Brannstrom I.O."/>
            <person name="Guillou S."/>
            <person name="Cros-Aarteil S."/>
            <person name="Calhoun S."/>
            <person name="Haridas S."/>
            <person name="Kuo A."/>
            <person name="Mondo S."/>
            <person name="Pangilinan J."/>
            <person name="Riley R."/>
            <person name="LaButti K."/>
            <person name="Andreopoulos B."/>
            <person name="Lipzen A."/>
            <person name="Chen C."/>
            <person name="Yanf M."/>
            <person name="Daum C."/>
            <person name="Ng V."/>
            <person name="Clum A."/>
            <person name="Steindorff A."/>
            <person name="Ohm R."/>
            <person name="Martin F."/>
            <person name="Silar P."/>
            <person name="Natvig D."/>
            <person name="Lalanne C."/>
            <person name="Gautier V."/>
            <person name="Ament-velasquez S.L."/>
            <person name="Kruys A."/>
            <person name="Hutchinson M.I."/>
            <person name="Powell A.J."/>
            <person name="Barry K."/>
            <person name="Miller A.N."/>
            <person name="Grigoriev I.V."/>
            <person name="Debuchy R."/>
            <person name="Gladieux P."/>
            <person name="Thoren M.H."/>
            <person name="Johannesson H."/>
        </authorList>
    </citation>
    <scope>NUCLEOTIDE SEQUENCE</scope>
    <source>
        <strain evidence="3">SMH3391-2</strain>
    </source>
</reference>
<dbReference type="Proteomes" id="UP001174934">
    <property type="component" value="Unassembled WGS sequence"/>
</dbReference>
<feature type="region of interest" description="Disordered" evidence="1">
    <location>
        <begin position="383"/>
        <end position="438"/>
    </location>
</feature>
<dbReference type="PANTHER" id="PTHR39611">
    <property type="entry name" value="HYDROXYPROLINE-RICH GLYCOPROTEIN DZ-HRGP-RELATED"/>
    <property type="match status" value="1"/>
</dbReference>
<gene>
    <name evidence="3" type="ORF">B0T17DRAFT_514899</name>
</gene>
<feature type="domain" description="DUF7514" evidence="2">
    <location>
        <begin position="134"/>
        <end position="312"/>
    </location>
</feature>
<dbReference type="Pfam" id="PF24355">
    <property type="entry name" value="DUF7514"/>
    <property type="match status" value="1"/>
</dbReference>
<feature type="compositionally biased region" description="Basic and acidic residues" evidence="1">
    <location>
        <begin position="22"/>
        <end position="40"/>
    </location>
</feature>
<dbReference type="PANTHER" id="PTHR39611:SF1">
    <property type="entry name" value="HYDROXYPROLINE-RICH GLYCOPROTEIN DZ-HRGP"/>
    <property type="match status" value="1"/>
</dbReference>
<feature type="region of interest" description="Disordered" evidence="1">
    <location>
        <begin position="1"/>
        <end position="95"/>
    </location>
</feature>
<protein>
    <recommendedName>
        <fullName evidence="2">DUF7514 domain-containing protein</fullName>
    </recommendedName>
</protein>